<keyword evidence="4" id="KW-1185">Reference proteome</keyword>
<name>A0A162MDT1_9HYPO</name>
<dbReference type="OrthoDB" id="408373at2759"/>
<dbReference type="PRINTS" id="PR00111">
    <property type="entry name" value="ABHYDROLASE"/>
</dbReference>
<dbReference type="GO" id="GO:0047372">
    <property type="term" value="F:monoacylglycerol lipase activity"/>
    <property type="evidence" value="ECO:0007669"/>
    <property type="project" value="TreeGrafter"/>
</dbReference>
<evidence type="ECO:0000259" key="2">
    <source>
        <dbReference type="Pfam" id="PF12146"/>
    </source>
</evidence>
<dbReference type="GO" id="GO:0016020">
    <property type="term" value="C:membrane"/>
    <property type="evidence" value="ECO:0007669"/>
    <property type="project" value="TreeGrafter"/>
</dbReference>
<dbReference type="InterPro" id="IPR000073">
    <property type="entry name" value="AB_hydrolase_1"/>
</dbReference>
<dbReference type="InterPro" id="IPR050266">
    <property type="entry name" value="AB_hydrolase_sf"/>
</dbReference>
<organism evidence="3 4">
    <name type="scientific">Niveomyces insectorum RCEF 264</name>
    <dbReference type="NCBI Taxonomy" id="1081102"/>
    <lineage>
        <taxon>Eukaryota</taxon>
        <taxon>Fungi</taxon>
        <taxon>Dikarya</taxon>
        <taxon>Ascomycota</taxon>
        <taxon>Pezizomycotina</taxon>
        <taxon>Sordariomycetes</taxon>
        <taxon>Hypocreomycetidae</taxon>
        <taxon>Hypocreales</taxon>
        <taxon>Cordycipitaceae</taxon>
        <taxon>Niveomyces</taxon>
    </lineage>
</organism>
<gene>
    <name evidence="3" type="ORF">SPI_08601</name>
</gene>
<dbReference type="PANTHER" id="PTHR43798">
    <property type="entry name" value="MONOACYLGLYCEROL LIPASE"/>
    <property type="match status" value="1"/>
</dbReference>
<reference evidence="3 4" key="1">
    <citation type="journal article" date="2016" name="Genome Biol. Evol.">
        <title>Divergent and convergent evolution of fungal pathogenicity.</title>
        <authorList>
            <person name="Shang Y."/>
            <person name="Xiao G."/>
            <person name="Zheng P."/>
            <person name="Cen K."/>
            <person name="Zhan S."/>
            <person name="Wang C."/>
        </authorList>
    </citation>
    <scope>NUCLEOTIDE SEQUENCE [LARGE SCALE GENOMIC DNA]</scope>
    <source>
        <strain evidence="3 4">RCEF 264</strain>
    </source>
</reference>
<keyword evidence="3" id="KW-0378">Hydrolase</keyword>
<feature type="domain" description="Serine aminopeptidase S33" evidence="2">
    <location>
        <begin position="89"/>
        <end position="219"/>
    </location>
</feature>
<proteinExistence type="predicted"/>
<evidence type="ECO:0000256" key="1">
    <source>
        <dbReference type="SAM" id="MobiDB-lite"/>
    </source>
</evidence>
<dbReference type="Pfam" id="PF12146">
    <property type="entry name" value="Hydrolase_4"/>
    <property type="match status" value="1"/>
</dbReference>
<feature type="compositionally biased region" description="Polar residues" evidence="1">
    <location>
        <begin position="254"/>
        <end position="264"/>
    </location>
</feature>
<comment type="caution">
    <text evidence="3">The sequence shown here is derived from an EMBL/GenBank/DDBJ whole genome shotgun (WGS) entry which is preliminary data.</text>
</comment>
<protein>
    <submittedName>
        <fullName evidence="3">Alpha beta hydrolase family</fullName>
    </submittedName>
</protein>
<dbReference type="Gene3D" id="3.40.50.1820">
    <property type="entry name" value="alpha/beta hydrolase"/>
    <property type="match status" value="1"/>
</dbReference>
<dbReference type="SUPFAM" id="SSF53474">
    <property type="entry name" value="alpha/beta-Hydrolases"/>
    <property type="match status" value="1"/>
</dbReference>
<evidence type="ECO:0000313" key="4">
    <source>
        <dbReference type="Proteomes" id="UP000076874"/>
    </source>
</evidence>
<evidence type="ECO:0000313" key="3">
    <source>
        <dbReference type="EMBL" id="OAA54730.1"/>
    </source>
</evidence>
<accession>A0A162MDT1</accession>
<feature type="compositionally biased region" description="Basic and acidic residues" evidence="1">
    <location>
        <begin position="236"/>
        <end position="246"/>
    </location>
</feature>
<dbReference type="Proteomes" id="UP000076874">
    <property type="component" value="Unassembled WGS sequence"/>
</dbReference>
<sequence>MSFFSSTIGGTVAATAVATAALLAISCRALYPRHAKAIASPLRTVLPKLSPDQVARLDYTPDAFPGARDVSTPYGSIRVYEFGPVDGRKVLMVHGISTSCQTLGPIAHGLVAHAGCRVMLFDLFGRGFSDGVGDLPHDARLYTSQMLLALASSALPWTGDAAFDLLGYSMGGGVAVHFVAAFPRMLRSLILLAPAGLVRPERFGAAARFVFTSGLVPERLLAAITRRRLRRPISSRRTEPRQKDGPSHSSSSSKQPSVLEKSTQPIDASVAEVVDVRDTASELEHPEPRGSDLGMRVMRYVGWMLTHHEGFVPAFMSCIRDAPLVGQQAVWARLAAIVRGSQDGQEKQGPGLSLCLVFGRLDEVVNAEDYAADLLPMLGGKENATWEVVPGGHEFPMTYSRHVLRIIFTFWGEPEGALVKLQEEGEAELRAAGQN</sequence>
<dbReference type="STRING" id="1081102.A0A162MDT1"/>
<dbReference type="InterPro" id="IPR029058">
    <property type="entry name" value="AB_hydrolase_fold"/>
</dbReference>
<dbReference type="AlphaFoldDB" id="A0A162MDT1"/>
<dbReference type="EMBL" id="AZHD01000022">
    <property type="protein sequence ID" value="OAA54730.1"/>
    <property type="molecule type" value="Genomic_DNA"/>
</dbReference>
<dbReference type="GO" id="GO:0046464">
    <property type="term" value="P:acylglycerol catabolic process"/>
    <property type="evidence" value="ECO:0007669"/>
    <property type="project" value="TreeGrafter"/>
</dbReference>
<feature type="region of interest" description="Disordered" evidence="1">
    <location>
        <begin position="231"/>
        <end position="264"/>
    </location>
</feature>
<dbReference type="PANTHER" id="PTHR43798:SF33">
    <property type="entry name" value="HYDROLASE, PUTATIVE (AFU_ORTHOLOGUE AFUA_2G14860)-RELATED"/>
    <property type="match status" value="1"/>
</dbReference>
<dbReference type="InterPro" id="IPR022742">
    <property type="entry name" value="Hydrolase_4"/>
</dbReference>